<evidence type="ECO:0000313" key="16">
    <source>
        <dbReference type="Proteomes" id="UP000186922"/>
    </source>
</evidence>
<evidence type="ECO:0000313" key="15">
    <source>
        <dbReference type="EMBL" id="GAU88476.1"/>
    </source>
</evidence>
<evidence type="ECO:0000256" key="14">
    <source>
        <dbReference type="RuleBase" id="RU367023"/>
    </source>
</evidence>
<evidence type="ECO:0000256" key="2">
    <source>
        <dbReference type="ARBA" id="ARBA00004771"/>
    </source>
</evidence>
<protein>
    <recommendedName>
        <fullName evidence="14">Acyltransferase</fullName>
        <ecNumber evidence="14">2.3.1.-</ecNumber>
    </recommendedName>
</protein>
<reference evidence="15 16" key="1">
    <citation type="journal article" date="2016" name="Nat. Commun.">
        <title>Extremotolerant tardigrade genome and improved radiotolerance of human cultured cells by tardigrade-unique protein.</title>
        <authorList>
            <person name="Hashimoto T."/>
            <person name="Horikawa D.D."/>
            <person name="Saito Y."/>
            <person name="Kuwahara H."/>
            <person name="Kozuka-Hata H."/>
            <person name="Shin-I T."/>
            <person name="Minakuchi Y."/>
            <person name="Ohishi K."/>
            <person name="Motoyama A."/>
            <person name="Aizu T."/>
            <person name="Enomoto A."/>
            <person name="Kondo K."/>
            <person name="Tanaka S."/>
            <person name="Hara Y."/>
            <person name="Koshikawa S."/>
            <person name="Sagara H."/>
            <person name="Miura T."/>
            <person name="Yokobori S."/>
            <person name="Miyagawa K."/>
            <person name="Suzuki Y."/>
            <person name="Kubo T."/>
            <person name="Oyama M."/>
            <person name="Kohara Y."/>
            <person name="Fujiyama A."/>
            <person name="Arakawa K."/>
            <person name="Katayama T."/>
            <person name="Toyoda A."/>
            <person name="Kunieda T."/>
        </authorList>
    </citation>
    <scope>NUCLEOTIDE SEQUENCE [LARGE SCALE GENOMIC DNA]</scope>
    <source>
        <strain evidence="15 16">YOKOZUNA-1</strain>
    </source>
</reference>
<dbReference type="InterPro" id="IPR007130">
    <property type="entry name" value="DAGAT"/>
</dbReference>
<keyword evidence="7 14" id="KW-0812">Transmembrane</keyword>
<keyword evidence="8" id="KW-0319">Glycerol metabolism</keyword>
<keyword evidence="6 14" id="KW-0808">Transferase</keyword>
<keyword evidence="5" id="KW-0444">Lipid biosynthesis</keyword>
<evidence type="ECO:0000256" key="1">
    <source>
        <dbReference type="ARBA" id="ARBA00004477"/>
    </source>
</evidence>
<dbReference type="EMBL" id="BDGG01000001">
    <property type="protein sequence ID" value="GAU88476.1"/>
    <property type="molecule type" value="Genomic_DNA"/>
</dbReference>
<evidence type="ECO:0000256" key="5">
    <source>
        <dbReference type="ARBA" id="ARBA00022516"/>
    </source>
</evidence>
<evidence type="ECO:0000256" key="13">
    <source>
        <dbReference type="ARBA" id="ARBA00023315"/>
    </source>
</evidence>
<evidence type="ECO:0000256" key="11">
    <source>
        <dbReference type="ARBA" id="ARBA00023098"/>
    </source>
</evidence>
<dbReference type="PANTHER" id="PTHR12317">
    <property type="entry name" value="DIACYLGLYCEROL O-ACYLTRANSFERASE"/>
    <property type="match status" value="1"/>
</dbReference>
<dbReference type="OrthoDB" id="264532at2759"/>
<evidence type="ECO:0000256" key="6">
    <source>
        <dbReference type="ARBA" id="ARBA00022679"/>
    </source>
</evidence>
<comment type="pathway">
    <text evidence="2">Glycerolipid metabolism; triacylglycerol biosynthesis.</text>
</comment>
<comment type="similarity">
    <text evidence="4 14">Belongs to the diacylglycerol acyltransferase family.</text>
</comment>
<keyword evidence="10 14" id="KW-1133">Transmembrane helix</keyword>
<keyword evidence="9 14" id="KW-0256">Endoplasmic reticulum</keyword>
<dbReference type="AlphaFoldDB" id="A0A1D1UFQ6"/>
<feature type="transmembrane region" description="Helical" evidence="14">
    <location>
        <begin position="30"/>
        <end position="63"/>
    </location>
</feature>
<keyword evidence="11" id="KW-0443">Lipid metabolism</keyword>
<evidence type="ECO:0000256" key="7">
    <source>
        <dbReference type="ARBA" id="ARBA00022692"/>
    </source>
</evidence>
<evidence type="ECO:0000256" key="9">
    <source>
        <dbReference type="ARBA" id="ARBA00022824"/>
    </source>
</evidence>
<keyword evidence="16" id="KW-1185">Reference proteome</keyword>
<proteinExistence type="inferred from homology"/>
<accession>A0A1D1UFQ6</accession>
<sequence length="338" mass="38539">MHLMGIDFAPLNVPLARRLQTLAVFHHVSMFFFAGIFGTIYLTFLLITPFFWVTWLYVAWYIYDLGQSSRGGRRFELMRRLPLWNWLRDYFPCRIIKTSDLDPTHNYLIGYHPHGLMAIGAFCNLLTEANGFSRLFPGITPYLLSLKLMHYFPLYREYVMSLGVCDVSKESITHIMKGRGVAATIVIGGAREVLDAVPGVTRLTLKNRKGFARMALQTGCHLVPSFSFGENYLFRLLLDNTPGSFTRNLTQSITKKLGVAPAFFVGRGVFNYTFGIMPYRVPVTTVVGSSIEVEHTPDPTQDQVDSLHREYLSQLESLFYAHREACGYPNETLEFIDN</sequence>
<dbReference type="GO" id="GO:0006071">
    <property type="term" value="P:glycerol metabolic process"/>
    <property type="evidence" value="ECO:0007669"/>
    <property type="project" value="UniProtKB-KW"/>
</dbReference>
<dbReference type="GO" id="GO:0019432">
    <property type="term" value="P:triglyceride biosynthetic process"/>
    <property type="evidence" value="ECO:0007669"/>
    <property type="project" value="TreeGrafter"/>
</dbReference>
<keyword evidence="12 14" id="KW-0472">Membrane</keyword>
<organism evidence="15 16">
    <name type="scientific">Ramazzottius varieornatus</name>
    <name type="common">Water bear</name>
    <name type="synonym">Tardigrade</name>
    <dbReference type="NCBI Taxonomy" id="947166"/>
    <lineage>
        <taxon>Eukaryota</taxon>
        <taxon>Metazoa</taxon>
        <taxon>Ecdysozoa</taxon>
        <taxon>Tardigrada</taxon>
        <taxon>Eutardigrada</taxon>
        <taxon>Parachela</taxon>
        <taxon>Hypsibioidea</taxon>
        <taxon>Ramazzottiidae</taxon>
        <taxon>Ramazzottius</taxon>
    </lineage>
</organism>
<evidence type="ECO:0000256" key="10">
    <source>
        <dbReference type="ARBA" id="ARBA00022989"/>
    </source>
</evidence>
<name>A0A1D1UFQ6_RAMVA</name>
<keyword evidence="13" id="KW-0012">Acyltransferase</keyword>
<dbReference type="STRING" id="947166.A0A1D1UFQ6"/>
<comment type="caution">
    <text evidence="14">Lacks conserved residue(s) required for the propagation of feature annotation.</text>
</comment>
<gene>
    <name evidence="15" type="primary">RvY_01169-1</name>
    <name evidence="15" type="synonym">RvY_01169.1</name>
    <name evidence="15" type="ORF">RvY_01169</name>
</gene>
<comment type="subcellular location">
    <subcellularLocation>
        <location evidence="1 14">Endoplasmic reticulum membrane</location>
        <topology evidence="1 14">Multi-pass membrane protein</topology>
    </subcellularLocation>
</comment>
<dbReference type="PANTHER" id="PTHR12317:SF0">
    <property type="entry name" value="ACYLTRANSFERASE"/>
    <property type="match status" value="1"/>
</dbReference>
<dbReference type="GO" id="GO:0004144">
    <property type="term" value="F:diacylglycerol O-acyltransferase activity"/>
    <property type="evidence" value="ECO:0007669"/>
    <property type="project" value="TreeGrafter"/>
</dbReference>
<evidence type="ECO:0000256" key="4">
    <source>
        <dbReference type="ARBA" id="ARBA00005420"/>
    </source>
</evidence>
<comment type="pathway">
    <text evidence="3">Lipid metabolism.</text>
</comment>
<comment type="caution">
    <text evidence="15">The sequence shown here is derived from an EMBL/GenBank/DDBJ whole genome shotgun (WGS) entry which is preliminary data.</text>
</comment>
<evidence type="ECO:0000256" key="12">
    <source>
        <dbReference type="ARBA" id="ARBA00023136"/>
    </source>
</evidence>
<evidence type="ECO:0000256" key="8">
    <source>
        <dbReference type="ARBA" id="ARBA00022798"/>
    </source>
</evidence>
<dbReference type="CDD" id="cd07987">
    <property type="entry name" value="LPLAT_MGAT-like"/>
    <property type="match status" value="1"/>
</dbReference>
<evidence type="ECO:0000256" key="3">
    <source>
        <dbReference type="ARBA" id="ARBA00005189"/>
    </source>
</evidence>
<dbReference type="Proteomes" id="UP000186922">
    <property type="component" value="Unassembled WGS sequence"/>
</dbReference>
<dbReference type="EC" id="2.3.1.-" evidence="14"/>
<dbReference type="GO" id="GO:0005789">
    <property type="term" value="C:endoplasmic reticulum membrane"/>
    <property type="evidence" value="ECO:0007669"/>
    <property type="project" value="UniProtKB-SubCell"/>
</dbReference>
<dbReference type="Pfam" id="PF03982">
    <property type="entry name" value="DAGAT"/>
    <property type="match status" value="1"/>
</dbReference>